<dbReference type="PROSITE" id="PS50893">
    <property type="entry name" value="ABC_TRANSPORTER_2"/>
    <property type="match status" value="2"/>
</dbReference>
<dbReference type="SMART" id="SM00382">
    <property type="entry name" value="AAA"/>
    <property type="match status" value="2"/>
</dbReference>
<feature type="domain" description="ABC transporter" evidence="9">
    <location>
        <begin position="4"/>
        <end position="237"/>
    </location>
</feature>
<dbReference type="Proteomes" id="UP000010296">
    <property type="component" value="Unassembled WGS sequence"/>
</dbReference>
<dbReference type="InterPro" id="IPR050095">
    <property type="entry name" value="ECF_ABC_transporter_ATP-bd"/>
</dbReference>
<keyword evidence="6 10" id="KW-0067">ATP-binding</keyword>
<evidence type="ECO:0000256" key="6">
    <source>
        <dbReference type="ARBA" id="ARBA00022840"/>
    </source>
</evidence>
<comment type="similarity">
    <text evidence="2">Belongs to the ABC transporter superfamily.</text>
</comment>
<dbReference type="RefSeq" id="WP_007207713.1">
    <property type="nucleotide sequence ID" value="NZ_GL622241.1"/>
</dbReference>
<reference evidence="10 11" key="1">
    <citation type="submission" date="2010-12" db="EMBL/GenBank/DDBJ databases">
        <authorList>
            <person name="Muzny D."/>
            <person name="Qin X."/>
            <person name="Deng J."/>
            <person name="Jiang H."/>
            <person name="Liu Y."/>
            <person name="Qu J."/>
            <person name="Song X.-Z."/>
            <person name="Zhang L."/>
            <person name="Thornton R."/>
            <person name="Coyle M."/>
            <person name="Francisco L."/>
            <person name="Jackson L."/>
            <person name="Javaid M."/>
            <person name="Korchina V."/>
            <person name="Kovar C."/>
            <person name="Mata R."/>
            <person name="Mathew T."/>
            <person name="Ngo R."/>
            <person name="Nguyen L."/>
            <person name="Nguyen N."/>
            <person name="Okwuonu G."/>
            <person name="Ongeri F."/>
            <person name="Pham C."/>
            <person name="Simmons D."/>
            <person name="Wilczek-Boney K."/>
            <person name="Hale W."/>
            <person name="Jakkamsetti A."/>
            <person name="Pham P."/>
            <person name="Ruth R."/>
            <person name="San Lucas F."/>
            <person name="Warren J."/>
            <person name="Zhang J."/>
            <person name="Zhao Z."/>
            <person name="Zhou C."/>
            <person name="Zhu D."/>
            <person name="Lee S."/>
            <person name="Bess C."/>
            <person name="Blankenburg K."/>
            <person name="Forbes L."/>
            <person name="Fu Q."/>
            <person name="Gubbala S."/>
            <person name="Hirani K."/>
            <person name="Jayaseelan J.C."/>
            <person name="Lara F."/>
            <person name="Munidasa M."/>
            <person name="Palculict T."/>
            <person name="Patil S."/>
            <person name="Pu L.-L."/>
            <person name="Saada N."/>
            <person name="Tang L."/>
            <person name="Weissenberger G."/>
            <person name="Zhu Y."/>
            <person name="Hemphill L."/>
            <person name="Shang Y."/>
            <person name="Youmans B."/>
            <person name="Ayvaz T."/>
            <person name="Ross M."/>
            <person name="Santibanez J."/>
            <person name="Aqrawi P."/>
            <person name="Gross S."/>
            <person name="Joshi V."/>
            <person name="Fowler G."/>
            <person name="Nazareth L."/>
            <person name="Reid J."/>
            <person name="Worley K."/>
            <person name="Petrosino J."/>
            <person name="Highlander S."/>
            <person name="Gibbs R."/>
        </authorList>
    </citation>
    <scope>NUCLEOTIDE SEQUENCE [LARGE SCALE GENOMIC DNA]</scope>
    <source>
        <strain evidence="11">DSM 15952 / CCUG 50447 / LMG 22039 / TP 1.5</strain>
    </source>
</reference>
<evidence type="ECO:0000256" key="7">
    <source>
        <dbReference type="ARBA" id="ARBA00022967"/>
    </source>
</evidence>
<accession>E6LEA2</accession>
<dbReference type="AlphaFoldDB" id="E6LEA2"/>
<dbReference type="eggNOG" id="COG1122">
    <property type="taxonomic scope" value="Bacteria"/>
</dbReference>
<name>E6LEA2_ENTI1</name>
<keyword evidence="4" id="KW-1003">Cell membrane</keyword>
<comment type="subcellular location">
    <subcellularLocation>
        <location evidence="1">Cell membrane</location>
        <topology evidence="1">Peripheral membrane protein</topology>
    </subcellularLocation>
</comment>
<gene>
    <name evidence="10" type="ORF">HMPREF9088_0692</name>
</gene>
<evidence type="ECO:0000313" key="11">
    <source>
        <dbReference type="Proteomes" id="UP000010296"/>
    </source>
</evidence>
<dbReference type="Pfam" id="PF00005">
    <property type="entry name" value="ABC_tran"/>
    <property type="match status" value="2"/>
</dbReference>
<keyword evidence="3" id="KW-0813">Transport</keyword>
<dbReference type="PANTHER" id="PTHR43553">
    <property type="entry name" value="HEAVY METAL TRANSPORTER"/>
    <property type="match status" value="1"/>
</dbReference>
<dbReference type="InterPro" id="IPR015856">
    <property type="entry name" value="ABC_transpr_CbiO/EcfA_su"/>
</dbReference>
<dbReference type="HOGENOM" id="CLU_000604_86_7_9"/>
<evidence type="ECO:0000256" key="2">
    <source>
        <dbReference type="ARBA" id="ARBA00005417"/>
    </source>
</evidence>
<keyword evidence="8" id="KW-0472">Membrane</keyword>
<feature type="domain" description="ABC transporter" evidence="9">
    <location>
        <begin position="243"/>
        <end position="451"/>
    </location>
</feature>
<dbReference type="InterPro" id="IPR027417">
    <property type="entry name" value="P-loop_NTPase"/>
</dbReference>
<dbReference type="GO" id="GO:0016887">
    <property type="term" value="F:ATP hydrolysis activity"/>
    <property type="evidence" value="ECO:0007669"/>
    <property type="project" value="InterPro"/>
</dbReference>
<evidence type="ECO:0000256" key="1">
    <source>
        <dbReference type="ARBA" id="ARBA00004202"/>
    </source>
</evidence>
<evidence type="ECO:0000313" key="10">
    <source>
        <dbReference type="EMBL" id="EFU74391.1"/>
    </source>
</evidence>
<dbReference type="SUPFAM" id="SSF52540">
    <property type="entry name" value="P-loop containing nucleoside triphosphate hydrolases"/>
    <property type="match status" value="2"/>
</dbReference>
<dbReference type="GO" id="GO:0043190">
    <property type="term" value="C:ATP-binding cassette (ABC) transporter complex"/>
    <property type="evidence" value="ECO:0007669"/>
    <property type="project" value="TreeGrafter"/>
</dbReference>
<dbReference type="InterPro" id="IPR003593">
    <property type="entry name" value="AAA+_ATPase"/>
</dbReference>
<keyword evidence="10" id="KW-0378">Hydrolase</keyword>
<dbReference type="PANTHER" id="PTHR43553:SF27">
    <property type="entry name" value="ENERGY-COUPLING FACTOR TRANSPORTER ATP-BINDING PROTEIN ECFA2"/>
    <property type="match status" value="1"/>
</dbReference>
<organism evidence="10 11">
    <name type="scientific">Enterococcus italicus (strain DSM 15952 / CCUG 50447 / LMG 22039 / TP 1.5)</name>
    <dbReference type="NCBI Taxonomy" id="888064"/>
    <lineage>
        <taxon>Bacteria</taxon>
        <taxon>Bacillati</taxon>
        <taxon>Bacillota</taxon>
        <taxon>Bacilli</taxon>
        <taxon>Lactobacillales</taxon>
        <taxon>Enterococcaceae</taxon>
        <taxon>Enterococcus</taxon>
    </lineage>
</organism>
<evidence type="ECO:0000259" key="9">
    <source>
        <dbReference type="PROSITE" id="PS50893"/>
    </source>
</evidence>
<evidence type="ECO:0000256" key="4">
    <source>
        <dbReference type="ARBA" id="ARBA00022475"/>
    </source>
</evidence>
<keyword evidence="7" id="KW-1278">Translocase</keyword>
<dbReference type="GO" id="GO:0042626">
    <property type="term" value="F:ATPase-coupled transmembrane transporter activity"/>
    <property type="evidence" value="ECO:0007669"/>
    <property type="project" value="TreeGrafter"/>
</dbReference>
<evidence type="ECO:0000256" key="3">
    <source>
        <dbReference type="ARBA" id="ARBA00022448"/>
    </source>
</evidence>
<evidence type="ECO:0000256" key="8">
    <source>
        <dbReference type="ARBA" id="ARBA00023136"/>
    </source>
</evidence>
<dbReference type="GO" id="GO:0005524">
    <property type="term" value="F:ATP binding"/>
    <property type="evidence" value="ECO:0007669"/>
    <property type="project" value="UniProtKB-KW"/>
</dbReference>
<dbReference type="EMBL" id="AEPV01000026">
    <property type="protein sequence ID" value="EFU74391.1"/>
    <property type="molecule type" value="Genomic_DNA"/>
</dbReference>
<dbReference type="EC" id="3.6.3.-" evidence="10"/>
<keyword evidence="5" id="KW-0547">Nucleotide-binding</keyword>
<dbReference type="OrthoDB" id="501320at2"/>
<proteinExistence type="inferred from homology"/>
<sequence>MKGIEINELVVQKEATTIINQLSADFSAGSFVLLTGDSGCGKTTLLHTVAGFDGSTYQGEILVNGQNNAQRTMTEKAQQIGLMFQNPSQQFTMRTLRRELMFAMENSGIAIAEAKDRMDKAIHEMKMESLLYQELVTLSGGEKQRAALTVLLAMNAPILLLDEPFASVDPLSRKWLIKKLADLRNQGRLILIADHELTDYAPFVDRFIRMEGGQLTEQSVSQLATQQPLGKLTQANASQTTLFTLQQVALHQGTKPLVTPQTVAFKQGITTLTGENGVGKSTLLRAMVQLHPYTGAMFLEDKKLSRRFGKQKLYEQMTLAVQHAEQQFVTLHVDQELAFPKEPSEAIKQRQLQAMEELGIQHLLNRGLYQLSEGQKKMIQLITMLSLERKFLLLDEPFTGLDARACQYFVDWLAQKKEQTNFLIVSHRLEPLVGVSEHHMHLSEQKLQEVVH</sequence>
<dbReference type="InterPro" id="IPR003439">
    <property type="entry name" value="ABC_transporter-like_ATP-bd"/>
</dbReference>
<dbReference type="STRING" id="888064.HMPREF9088_0692"/>
<keyword evidence="11" id="KW-1185">Reference proteome</keyword>
<evidence type="ECO:0000256" key="5">
    <source>
        <dbReference type="ARBA" id="ARBA00022741"/>
    </source>
</evidence>
<dbReference type="PATRIC" id="fig|888064.11.peg.1257"/>
<comment type="caution">
    <text evidence="10">The sequence shown here is derived from an EMBL/GenBank/DDBJ whole genome shotgun (WGS) entry which is preliminary data.</text>
</comment>
<dbReference type="CDD" id="cd03225">
    <property type="entry name" value="ABC_cobalt_CbiO_domain1"/>
    <property type="match status" value="2"/>
</dbReference>
<dbReference type="Gene3D" id="3.40.50.300">
    <property type="entry name" value="P-loop containing nucleotide triphosphate hydrolases"/>
    <property type="match status" value="2"/>
</dbReference>
<protein>
    <submittedName>
        <fullName evidence="10">ABC transporter, ATP-binding protein</fullName>
        <ecNumber evidence="10">3.6.3.-</ecNumber>
    </submittedName>
</protein>